<organism evidence="5 6">
    <name type="scientific">Streptomyces mordarskii</name>
    <dbReference type="NCBI Taxonomy" id="1226758"/>
    <lineage>
        <taxon>Bacteria</taxon>
        <taxon>Bacillati</taxon>
        <taxon>Actinomycetota</taxon>
        <taxon>Actinomycetes</taxon>
        <taxon>Kitasatosporales</taxon>
        <taxon>Streptomycetaceae</taxon>
        <taxon>Streptomyces</taxon>
    </lineage>
</organism>
<protein>
    <recommendedName>
        <fullName evidence="4">HTH luxR-type domain-containing protein</fullName>
    </recommendedName>
</protein>
<dbReference type="SMART" id="SM00421">
    <property type="entry name" value="HTH_LUXR"/>
    <property type="match status" value="1"/>
</dbReference>
<name>A0ABP3M570_9ACTN</name>
<evidence type="ECO:0000259" key="4">
    <source>
        <dbReference type="PROSITE" id="PS50043"/>
    </source>
</evidence>
<evidence type="ECO:0000313" key="5">
    <source>
        <dbReference type="EMBL" id="GAA0511993.1"/>
    </source>
</evidence>
<feature type="domain" description="HTH luxR-type" evidence="4">
    <location>
        <begin position="1"/>
        <end position="56"/>
    </location>
</feature>
<dbReference type="PROSITE" id="PS50043">
    <property type="entry name" value="HTH_LUXR_2"/>
    <property type="match status" value="1"/>
</dbReference>
<sequence length="74" mass="8668">MRPTSWTPWRNGLTNAEIRRHLVIAEATVKTHLPRLFAKLDVHDRTRAVVVAMERGLPQRPHRWSGVASEMRFR</sequence>
<evidence type="ECO:0000313" key="6">
    <source>
        <dbReference type="Proteomes" id="UP001501576"/>
    </source>
</evidence>
<dbReference type="SUPFAM" id="SSF46894">
    <property type="entry name" value="C-terminal effector domain of the bipartite response regulators"/>
    <property type="match status" value="1"/>
</dbReference>
<accession>A0ABP3M570</accession>
<reference evidence="6" key="1">
    <citation type="journal article" date="2019" name="Int. J. Syst. Evol. Microbiol.">
        <title>The Global Catalogue of Microorganisms (GCM) 10K type strain sequencing project: providing services to taxonomists for standard genome sequencing and annotation.</title>
        <authorList>
            <consortium name="The Broad Institute Genomics Platform"/>
            <consortium name="The Broad Institute Genome Sequencing Center for Infectious Disease"/>
            <person name="Wu L."/>
            <person name="Ma J."/>
        </authorList>
    </citation>
    <scope>NUCLEOTIDE SEQUENCE [LARGE SCALE GENOMIC DNA]</scope>
    <source>
        <strain evidence="6">JCM 5052</strain>
    </source>
</reference>
<keyword evidence="3" id="KW-0804">Transcription</keyword>
<dbReference type="PANTHER" id="PTHR44688:SF16">
    <property type="entry name" value="DNA-BINDING TRANSCRIPTIONAL ACTIVATOR DEVR_DOSR"/>
    <property type="match status" value="1"/>
</dbReference>
<comment type="caution">
    <text evidence="5">The sequence shown here is derived from an EMBL/GenBank/DDBJ whole genome shotgun (WGS) entry which is preliminary data.</text>
</comment>
<dbReference type="InterPro" id="IPR016032">
    <property type="entry name" value="Sig_transdc_resp-reg_C-effctor"/>
</dbReference>
<evidence type="ECO:0000256" key="2">
    <source>
        <dbReference type="ARBA" id="ARBA00023125"/>
    </source>
</evidence>
<dbReference type="PANTHER" id="PTHR44688">
    <property type="entry name" value="DNA-BINDING TRANSCRIPTIONAL ACTIVATOR DEVR_DOSR"/>
    <property type="match status" value="1"/>
</dbReference>
<dbReference type="EMBL" id="BAAABZ010000006">
    <property type="protein sequence ID" value="GAA0511993.1"/>
    <property type="molecule type" value="Genomic_DNA"/>
</dbReference>
<dbReference type="PRINTS" id="PR00038">
    <property type="entry name" value="HTHLUXR"/>
</dbReference>
<proteinExistence type="predicted"/>
<evidence type="ECO:0000256" key="1">
    <source>
        <dbReference type="ARBA" id="ARBA00023015"/>
    </source>
</evidence>
<dbReference type="InterPro" id="IPR036388">
    <property type="entry name" value="WH-like_DNA-bd_sf"/>
</dbReference>
<keyword evidence="2" id="KW-0238">DNA-binding</keyword>
<keyword evidence="1" id="KW-0805">Transcription regulation</keyword>
<dbReference type="Proteomes" id="UP001501576">
    <property type="component" value="Unassembled WGS sequence"/>
</dbReference>
<dbReference type="InterPro" id="IPR000792">
    <property type="entry name" value="Tscrpt_reg_LuxR_C"/>
</dbReference>
<evidence type="ECO:0000256" key="3">
    <source>
        <dbReference type="ARBA" id="ARBA00023163"/>
    </source>
</evidence>
<keyword evidence="6" id="KW-1185">Reference proteome</keyword>
<dbReference type="Gene3D" id="1.10.10.10">
    <property type="entry name" value="Winged helix-like DNA-binding domain superfamily/Winged helix DNA-binding domain"/>
    <property type="match status" value="1"/>
</dbReference>
<dbReference type="Pfam" id="PF00196">
    <property type="entry name" value="GerE"/>
    <property type="match status" value="1"/>
</dbReference>
<gene>
    <name evidence="5" type="ORF">GCM10010390_13180</name>
</gene>